<dbReference type="OMA" id="QCWIHED"/>
<gene>
    <name evidence="1" type="ORF">GSPATT00008224001</name>
</gene>
<accession>A0CLK8</accession>
<keyword evidence="2" id="KW-1185">Reference proteome</keyword>
<dbReference type="GeneID" id="5024857"/>
<dbReference type="OrthoDB" id="309680at2759"/>
<dbReference type="AlphaFoldDB" id="A0CLK8"/>
<reference evidence="1 2" key="1">
    <citation type="journal article" date="2006" name="Nature">
        <title>Global trends of whole-genome duplications revealed by the ciliate Paramecium tetraurelia.</title>
        <authorList>
            <consortium name="Genoscope"/>
            <person name="Aury J.-M."/>
            <person name="Jaillon O."/>
            <person name="Duret L."/>
            <person name="Noel B."/>
            <person name="Jubin C."/>
            <person name="Porcel B.M."/>
            <person name="Segurens B."/>
            <person name="Daubin V."/>
            <person name="Anthouard V."/>
            <person name="Aiach N."/>
            <person name="Arnaiz O."/>
            <person name="Billaut A."/>
            <person name="Beisson J."/>
            <person name="Blanc I."/>
            <person name="Bouhouche K."/>
            <person name="Camara F."/>
            <person name="Duharcourt S."/>
            <person name="Guigo R."/>
            <person name="Gogendeau D."/>
            <person name="Katinka M."/>
            <person name="Keller A.-M."/>
            <person name="Kissmehl R."/>
            <person name="Klotz C."/>
            <person name="Koll F."/>
            <person name="Le Moue A."/>
            <person name="Lepere C."/>
            <person name="Malinsky S."/>
            <person name="Nowacki M."/>
            <person name="Nowak J.K."/>
            <person name="Plattner H."/>
            <person name="Poulain J."/>
            <person name="Ruiz F."/>
            <person name="Serrano V."/>
            <person name="Zagulski M."/>
            <person name="Dessen P."/>
            <person name="Betermier M."/>
            <person name="Weissenbach J."/>
            <person name="Scarpelli C."/>
            <person name="Schachter V."/>
            <person name="Sperling L."/>
            <person name="Meyer E."/>
            <person name="Cohen J."/>
            <person name="Wincker P."/>
        </authorList>
    </citation>
    <scope>NUCLEOTIDE SEQUENCE [LARGE SCALE GENOMIC DNA]</scope>
    <source>
        <strain evidence="1 2">Stock d4-2</strain>
    </source>
</reference>
<dbReference type="InParanoid" id="A0CLK8"/>
<dbReference type="RefSeq" id="XP_001439072.1">
    <property type="nucleotide sequence ID" value="XM_001439035.2"/>
</dbReference>
<sequence length="451" mass="54456">MQCWIHEDYCTYLTYNKISITNSNINKLILEDECSNFEEKTTDYIILINELFAKKMLDDHQNIQQKIQMDIDNLQLFEIIERISDSKEILTQEEIEQIYLNFNKYKLDIIEKQYQNVQAFIQTHYTDFLQQSVIQQPQYPQELRYENYGNNLEILKSIEKYIKIQETDETKLHNLQRGLYHLRLKKGKKMFIILEITSKKKQNAYIINYFQHYKEASQIIHKLQNNFNCYYIRTIKLQKAQEAYLICKHLKLKNEFQQKQNQIIEIYRAESFQQINLEIENIMKFIFQTQQMIRNFMSKIINNSKDVNQIYTLNFVKSLREKKALEITLIERIQFNQNIKSIQYQPSMLGAILEDQNKITQGVVLYFNRRIILFFLNNLQYNYQQELEKEPNKFVKIINTKVKNIEAEAAQFYITLLLKNQTKNVARDIKSFLEQKTTAWVSILKFLEEKK</sequence>
<dbReference type="KEGG" id="ptm:GSPATT00008224001"/>
<dbReference type="EMBL" id="CT868097">
    <property type="protein sequence ID" value="CAK71675.1"/>
    <property type="molecule type" value="Genomic_DNA"/>
</dbReference>
<protein>
    <submittedName>
        <fullName evidence="1">Uncharacterized protein</fullName>
    </submittedName>
</protein>
<proteinExistence type="predicted"/>
<name>A0CLK8_PARTE</name>
<dbReference type="HOGENOM" id="CLU_607599_0_0_1"/>
<organism evidence="1 2">
    <name type="scientific">Paramecium tetraurelia</name>
    <dbReference type="NCBI Taxonomy" id="5888"/>
    <lineage>
        <taxon>Eukaryota</taxon>
        <taxon>Sar</taxon>
        <taxon>Alveolata</taxon>
        <taxon>Ciliophora</taxon>
        <taxon>Intramacronucleata</taxon>
        <taxon>Oligohymenophorea</taxon>
        <taxon>Peniculida</taxon>
        <taxon>Parameciidae</taxon>
        <taxon>Paramecium</taxon>
    </lineage>
</organism>
<evidence type="ECO:0000313" key="2">
    <source>
        <dbReference type="Proteomes" id="UP000000600"/>
    </source>
</evidence>
<dbReference type="Proteomes" id="UP000000600">
    <property type="component" value="Unassembled WGS sequence"/>
</dbReference>
<evidence type="ECO:0000313" key="1">
    <source>
        <dbReference type="EMBL" id="CAK71675.1"/>
    </source>
</evidence>